<accession>A0ABW3FXY6</accession>
<feature type="domain" description="DUF397" evidence="1">
    <location>
        <begin position="12"/>
        <end position="62"/>
    </location>
</feature>
<reference evidence="3" key="1">
    <citation type="journal article" date="2019" name="Int. J. Syst. Evol. Microbiol.">
        <title>The Global Catalogue of Microorganisms (GCM) 10K type strain sequencing project: providing services to taxonomists for standard genome sequencing and annotation.</title>
        <authorList>
            <consortium name="The Broad Institute Genomics Platform"/>
            <consortium name="The Broad Institute Genome Sequencing Center for Infectious Disease"/>
            <person name="Wu L."/>
            <person name="Ma J."/>
        </authorList>
    </citation>
    <scope>NUCLEOTIDE SEQUENCE [LARGE SCALE GENOMIC DNA]</scope>
    <source>
        <strain evidence="3">CCUG 56401</strain>
    </source>
</reference>
<keyword evidence="3" id="KW-1185">Reference proteome</keyword>
<dbReference type="Pfam" id="PF04149">
    <property type="entry name" value="DUF397"/>
    <property type="match status" value="1"/>
</dbReference>
<evidence type="ECO:0000313" key="3">
    <source>
        <dbReference type="Proteomes" id="UP001597018"/>
    </source>
</evidence>
<evidence type="ECO:0000313" key="2">
    <source>
        <dbReference type="EMBL" id="MFD0923297.1"/>
    </source>
</evidence>
<dbReference type="EMBL" id="JBHTIW010000031">
    <property type="protein sequence ID" value="MFD0923297.1"/>
    <property type="molecule type" value="Genomic_DNA"/>
</dbReference>
<sequence>MNTHTSPPSPTGWFKSSFSNPAQDCVEANFAGDTVYVRDSKDKGGPILTIPATHWPSLLDEVAGRAPSGSNRAVRITHRADGGTDLKALMGPAVNLSYTATEWDAFVAGVLDAQFDLPSEEQLAAASA</sequence>
<proteinExistence type="predicted"/>
<dbReference type="RefSeq" id="WP_345601241.1">
    <property type="nucleotide sequence ID" value="NZ_BAABLT010000031.1"/>
</dbReference>
<protein>
    <submittedName>
        <fullName evidence="2">DUF397 domain-containing protein</fullName>
    </submittedName>
</protein>
<name>A0ABW3FXY6_9PSEU</name>
<dbReference type="InterPro" id="IPR007278">
    <property type="entry name" value="DUF397"/>
</dbReference>
<gene>
    <name evidence="2" type="ORF">ACFQ16_26445</name>
</gene>
<dbReference type="Proteomes" id="UP001597018">
    <property type="component" value="Unassembled WGS sequence"/>
</dbReference>
<organism evidence="2 3">
    <name type="scientific">Saccharopolyspora rosea</name>
    <dbReference type="NCBI Taxonomy" id="524884"/>
    <lineage>
        <taxon>Bacteria</taxon>
        <taxon>Bacillati</taxon>
        <taxon>Actinomycetota</taxon>
        <taxon>Actinomycetes</taxon>
        <taxon>Pseudonocardiales</taxon>
        <taxon>Pseudonocardiaceae</taxon>
        <taxon>Saccharopolyspora</taxon>
    </lineage>
</organism>
<evidence type="ECO:0000259" key="1">
    <source>
        <dbReference type="Pfam" id="PF04149"/>
    </source>
</evidence>
<comment type="caution">
    <text evidence="2">The sequence shown here is derived from an EMBL/GenBank/DDBJ whole genome shotgun (WGS) entry which is preliminary data.</text>
</comment>